<evidence type="ECO:0000256" key="1">
    <source>
        <dbReference type="SAM" id="Phobius"/>
    </source>
</evidence>
<accession>A0A0K1NK88</accession>
<keyword evidence="1" id="KW-0812">Transmembrane</keyword>
<dbReference type="KEGG" id="pfus:ADJ77_05800"/>
<keyword evidence="1" id="KW-1133">Transmembrane helix</keyword>
<gene>
    <name evidence="2" type="ORF">ADJ77_05800</name>
</gene>
<dbReference type="AlphaFoldDB" id="A0A0K1NK88"/>
<name>A0A0K1NK88_9BACT</name>
<organism evidence="2 3">
    <name type="scientific">Prevotella fusca JCM 17724</name>
    <dbReference type="NCBI Taxonomy" id="1236517"/>
    <lineage>
        <taxon>Bacteria</taxon>
        <taxon>Pseudomonadati</taxon>
        <taxon>Bacteroidota</taxon>
        <taxon>Bacteroidia</taxon>
        <taxon>Bacteroidales</taxon>
        <taxon>Prevotellaceae</taxon>
        <taxon>Prevotella</taxon>
    </lineage>
</organism>
<evidence type="ECO:0000313" key="3">
    <source>
        <dbReference type="Proteomes" id="UP000060345"/>
    </source>
</evidence>
<feature type="transmembrane region" description="Helical" evidence="1">
    <location>
        <begin position="35"/>
        <end position="55"/>
    </location>
</feature>
<reference evidence="2 3" key="1">
    <citation type="submission" date="2015-07" db="EMBL/GenBank/DDBJ databases">
        <authorList>
            <person name="Noorani M."/>
        </authorList>
    </citation>
    <scope>NUCLEOTIDE SEQUENCE [LARGE SCALE GENOMIC DNA]</scope>
    <source>
        <strain evidence="2 3">W1435</strain>
    </source>
</reference>
<proteinExistence type="predicted"/>
<dbReference type="EMBL" id="CP012074">
    <property type="protein sequence ID" value="AKU69313.1"/>
    <property type="molecule type" value="Genomic_DNA"/>
</dbReference>
<sequence>MGFFSVQYIILSLTSQLLETGISERSDTALLVTHLIYFSINIYGITMIMLFGNIFKARKRLDSTTYKFLTIMTNKSYNRIRM</sequence>
<keyword evidence="1" id="KW-0472">Membrane</keyword>
<evidence type="ECO:0000313" key="2">
    <source>
        <dbReference type="EMBL" id="AKU69313.1"/>
    </source>
</evidence>
<dbReference type="Proteomes" id="UP000060345">
    <property type="component" value="Chromosome 1"/>
</dbReference>
<protein>
    <submittedName>
        <fullName evidence="2">Uncharacterized protein</fullName>
    </submittedName>
</protein>